<dbReference type="CDD" id="cd00082">
    <property type="entry name" value="HisKA"/>
    <property type="match status" value="1"/>
</dbReference>
<dbReference type="SUPFAM" id="SSF47384">
    <property type="entry name" value="Homodimeric domain of signal transducing histidine kinase"/>
    <property type="match status" value="1"/>
</dbReference>
<dbReference type="Pfam" id="PF02518">
    <property type="entry name" value="HATPase_c"/>
    <property type="match status" value="1"/>
</dbReference>
<dbReference type="InterPro" id="IPR003594">
    <property type="entry name" value="HATPase_dom"/>
</dbReference>
<evidence type="ECO:0000313" key="9">
    <source>
        <dbReference type="EMBL" id="WPZ23608.1"/>
    </source>
</evidence>
<evidence type="ECO:0000313" key="10">
    <source>
        <dbReference type="Proteomes" id="UP001326567"/>
    </source>
</evidence>
<dbReference type="InterPro" id="IPR004358">
    <property type="entry name" value="Sig_transdc_His_kin-like_C"/>
</dbReference>
<dbReference type="InterPro" id="IPR003661">
    <property type="entry name" value="HisK_dim/P_dom"/>
</dbReference>
<dbReference type="Proteomes" id="UP001326567">
    <property type="component" value="Plasmid unnamed02"/>
</dbReference>
<organism evidence="9 10">
    <name type="scientific">Sulfitobacter faviae</name>
    <dbReference type="NCBI Taxonomy" id="1775881"/>
    <lineage>
        <taxon>Bacteria</taxon>
        <taxon>Pseudomonadati</taxon>
        <taxon>Pseudomonadota</taxon>
        <taxon>Alphaproteobacteria</taxon>
        <taxon>Rhodobacterales</taxon>
        <taxon>Roseobacteraceae</taxon>
        <taxon>Sulfitobacter</taxon>
    </lineage>
</organism>
<dbReference type="InterPro" id="IPR005467">
    <property type="entry name" value="His_kinase_dom"/>
</dbReference>
<dbReference type="SMART" id="SM00387">
    <property type="entry name" value="HATPase_c"/>
    <property type="match status" value="1"/>
</dbReference>
<sequence length="474" mass="52199">MKRKIRVIQVLLLVLFVGAVVFGIGVILKLSDRVEGIQTAEQSDPLWIGSQLQFEMLRLEREISEAAWGFKSATDVALRFDIAWSRITILQEGKLAQVIKTFNIDQSVLLALEDRFETLEPLIEEFATQDMTDGMRQQRAEVLLEALEGFDVSLRSFLLSLAQAKTSSLTEFRTGLLSLSHAIAYLGTTILVLFGIFITLLFLELRFAAKRAREMRALAEEATSASRLKMNFMSVVSHELRTPLTSLLGGLALLKARMRNATEDKTALKLLDVASRNGDRLLAIVNDILDAQALSEGKVTVRREPTDLVEVVEVAVEGCRPYADALGVRYEISKAPDKLLALTDSARVSQVLNNFLSNAAKFTSSGDVVTVSLKRIGQKARIEVADRGIGIPLERQKDIFSAFHQINPGTTGANKSSGLGLSIAKQLMDLLGGDVGFRSIEGTGSTFWIELDLMPEPRGGDNQWPPQNGEIDHD</sequence>
<dbReference type="PRINTS" id="PR00344">
    <property type="entry name" value="BCTRLSENSOR"/>
</dbReference>
<dbReference type="SMART" id="SM00388">
    <property type="entry name" value="HisKA"/>
    <property type="match status" value="1"/>
</dbReference>
<keyword evidence="7" id="KW-0472">Membrane</keyword>
<evidence type="ECO:0000256" key="3">
    <source>
        <dbReference type="ARBA" id="ARBA00022553"/>
    </source>
</evidence>
<dbReference type="InterPro" id="IPR050736">
    <property type="entry name" value="Sensor_HK_Regulatory"/>
</dbReference>
<dbReference type="PANTHER" id="PTHR43711:SF1">
    <property type="entry name" value="HISTIDINE KINASE 1"/>
    <property type="match status" value="1"/>
</dbReference>
<evidence type="ECO:0000256" key="2">
    <source>
        <dbReference type="ARBA" id="ARBA00012438"/>
    </source>
</evidence>
<dbReference type="EC" id="2.7.13.3" evidence="2"/>
<dbReference type="SUPFAM" id="SSF55874">
    <property type="entry name" value="ATPase domain of HSP90 chaperone/DNA topoisomerase II/histidine kinase"/>
    <property type="match status" value="1"/>
</dbReference>
<keyword evidence="3" id="KW-0597">Phosphoprotein</keyword>
<keyword evidence="7" id="KW-0812">Transmembrane</keyword>
<dbReference type="EMBL" id="CP139727">
    <property type="protein sequence ID" value="WPZ23608.1"/>
    <property type="molecule type" value="Genomic_DNA"/>
</dbReference>
<keyword evidence="4" id="KW-0808">Transferase</keyword>
<evidence type="ECO:0000256" key="1">
    <source>
        <dbReference type="ARBA" id="ARBA00000085"/>
    </source>
</evidence>
<dbReference type="Pfam" id="PF00512">
    <property type="entry name" value="HisKA"/>
    <property type="match status" value="1"/>
</dbReference>
<dbReference type="InterPro" id="IPR036097">
    <property type="entry name" value="HisK_dim/P_sf"/>
</dbReference>
<keyword evidence="5 9" id="KW-0418">Kinase</keyword>
<geneLocation type="plasmid" evidence="9 10">
    <name>unnamed02</name>
</geneLocation>
<gene>
    <name evidence="9" type="ORF">T7987_17210</name>
</gene>
<name>A0ABZ0V6G0_9RHOB</name>
<evidence type="ECO:0000256" key="4">
    <source>
        <dbReference type="ARBA" id="ARBA00022679"/>
    </source>
</evidence>
<comment type="catalytic activity">
    <reaction evidence="1">
        <text>ATP + protein L-histidine = ADP + protein N-phospho-L-histidine.</text>
        <dbReference type="EC" id="2.7.13.3"/>
    </reaction>
</comment>
<dbReference type="PANTHER" id="PTHR43711">
    <property type="entry name" value="TWO-COMPONENT HISTIDINE KINASE"/>
    <property type="match status" value="1"/>
</dbReference>
<accession>A0ABZ0V6G0</accession>
<dbReference type="InterPro" id="IPR036890">
    <property type="entry name" value="HATPase_C_sf"/>
</dbReference>
<keyword evidence="10" id="KW-1185">Reference proteome</keyword>
<evidence type="ECO:0000259" key="8">
    <source>
        <dbReference type="PROSITE" id="PS50109"/>
    </source>
</evidence>
<dbReference type="RefSeq" id="WP_322329972.1">
    <property type="nucleotide sequence ID" value="NZ_CP139727.1"/>
</dbReference>
<keyword evidence="9" id="KW-0614">Plasmid</keyword>
<proteinExistence type="predicted"/>
<dbReference type="PROSITE" id="PS50109">
    <property type="entry name" value="HIS_KIN"/>
    <property type="match status" value="1"/>
</dbReference>
<evidence type="ECO:0000256" key="5">
    <source>
        <dbReference type="ARBA" id="ARBA00022777"/>
    </source>
</evidence>
<protein>
    <recommendedName>
        <fullName evidence="2">histidine kinase</fullName>
        <ecNumber evidence="2">2.7.13.3</ecNumber>
    </recommendedName>
</protein>
<dbReference type="GO" id="GO:0016301">
    <property type="term" value="F:kinase activity"/>
    <property type="evidence" value="ECO:0007669"/>
    <property type="project" value="UniProtKB-KW"/>
</dbReference>
<feature type="transmembrane region" description="Helical" evidence="7">
    <location>
        <begin position="182"/>
        <end position="203"/>
    </location>
</feature>
<evidence type="ECO:0000256" key="6">
    <source>
        <dbReference type="ARBA" id="ARBA00023012"/>
    </source>
</evidence>
<keyword evidence="6" id="KW-0902">Two-component regulatory system</keyword>
<feature type="domain" description="Histidine kinase" evidence="8">
    <location>
        <begin position="235"/>
        <end position="455"/>
    </location>
</feature>
<evidence type="ECO:0000256" key="7">
    <source>
        <dbReference type="SAM" id="Phobius"/>
    </source>
</evidence>
<dbReference type="Gene3D" id="3.30.565.10">
    <property type="entry name" value="Histidine kinase-like ATPase, C-terminal domain"/>
    <property type="match status" value="1"/>
</dbReference>
<reference evidence="9 10" key="1">
    <citation type="submission" date="2023-11" db="EMBL/GenBank/DDBJ databases">
        <title>From the Deep-Sea to the Surface: Bacterial Genomes Isolated from the Moytirra Hydrothermal Vent Plume.</title>
        <authorList>
            <person name="Major S.R."/>
        </authorList>
    </citation>
    <scope>NUCLEOTIDE SEQUENCE [LARGE SCALE GENOMIC DNA]</scope>
    <source>
        <strain evidence="9 10">OXR-9</strain>
        <plasmid evidence="9 10">unnamed02</plasmid>
    </source>
</reference>
<dbReference type="Gene3D" id="1.10.287.130">
    <property type="match status" value="1"/>
</dbReference>
<keyword evidence="7" id="KW-1133">Transmembrane helix</keyword>